<dbReference type="Proteomes" id="UP000449906">
    <property type="component" value="Unassembled WGS sequence"/>
</dbReference>
<dbReference type="GO" id="GO:0005524">
    <property type="term" value="F:ATP binding"/>
    <property type="evidence" value="ECO:0007669"/>
    <property type="project" value="UniProtKB-KW"/>
</dbReference>
<dbReference type="SUPFAM" id="SSF55681">
    <property type="entry name" value="Class II aaRS and biotin synthetases"/>
    <property type="match status" value="1"/>
</dbReference>
<dbReference type="Gene3D" id="2.30.30.100">
    <property type="match status" value="1"/>
</dbReference>
<dbReference type="CDD" id="cd16442">
    <property type="entry name" value="BPL"/>
    <property type="match status" value="1"/>
</dbReference>
<organism evidence="7 8">
    <name type="scientific">Nocardioides simplex</name>
    <name type="common">Arthrobacter simplex</name>
    <dbReference type="NCBI Taxonomy" id="2045"/>
    <lineage>
        <taxon>Bacteria</taxon>
        <taxon>Bacillati</taxon>
        <taxon>Actinomycetota</taxon>
        <taxon>Actinomycetes</taxon>
        <taxon>Propionibacteriales</taxon>
        <taxon>Nocardioidaceae</taxon>
        <taxon>Pimelobacter</taxon>
    </lineage>
</organism>
<keyword evidence="3" id="KW-0067">ATP-binding</keyword>
<dbReference type="Gene3D" id="3.30.930.10">
    <property type="entry name" value="Bira Bifunctional Protein, Domain 2"/>
    <property type="match status" value="1"/>
</dbReference>
<feature type="domain" description="BPL/LPL catalytic" evidence="6">
    <location>
        <begin position="53"/>
        <end position="240"/>
    </location>
</feature>
<gene>
    <name evidence="7" type="ORF">F9L07_07930</name>
</gene>
<evidence type="ECO:0000313" key="7">
    <source>
        <dbReference type="EMBL" id="KAB2811770.1"/>
    </source>
</evidence>
<dbReference type="Pfam" id="PF03099">
    <property type="entry name" value="BPL_LplA_LipB"/>
    <property type="match status" value="1"/>
</dbReference>
<evidence type="ECO:0000256" key="1">
    <source>
        <dbReference type="ARBA" id="ARBA00022598"/>
    </source>
</evidence>
<dbReference type="Pfam" id="PF02237">
    <property type="entry name" value="BPL_C"/>
    <property type="match status" value="1"/>
</dbReference>
<evidence type="ECO:0000256" key="3">
    <source>
        <dbReference type="ARBA" id="ARBA00022840"/>
    </source>
</evidence>
<accession>A0A7J5E0I1</accession>
<keyword evidence="2" id="KW-0547">Nucleotide-binding</keyword>
<comment type="caution">
    <text evidence="7">The sequence shown here is derived from an EMBL/GenBank/DDBJ whole genome shotgun (WGS) entry which is preliminary data.</text>
</comment>
<dbReference type="EC" id="6.3.4.15" evidence="5"/>
<dbReference type="NCBIfam" id="TIGR00121">
    <property type="entry name" value="birA_ligase"/>
    <property type="match status" value="1"/>
</dbReference>
<dbReference type="PANTHER" id="PTHR12835">
    <property type="entry name" value="BIOTIN PROTEIN LIGASE"/>
    <property type="match status" value="1"/>
</dbReference>
<dbReference type="PROSITE" id="PS51733">
    <property type="entry name" value="BPL_LPL_CATALYTIC"/>
    <property type="match status" value="1"/>
</dbReference>
<name>A0A7J5E0I1_NOCSI</name>
<dbReference type="InterPro" id="IPR003142">
    <property type="entry name" value="BPL_C"/>
</dbReference>
<dbReference type="InterPro" id="IPR008988">
    <property type="entry name" value="Transcriptional_repressor_C"/>
</dbReference>
<keyword evidence="4" id="KW-0092">Biotin</keyword>
<protein>
    <recommendedName>
        <fullName evidence="5">biotin--[biotin carboxyl-carrier protein] ligase</fullName>
        <ecNumber evidence="5">6.3.4.15</ecNumber>
    </recommendedName>
</protein>
<dbReference type="SUPFAM" id="SSF50037">
    <property type="entry name" value="C-terminal domain of transcriptional repressors"/>
    <property type="match status" value="1"/>
</dbReference>
<reference evidence="7 8" key="1">
    <citation type="submission" date="2019-09" db="EMBL/GenBank/DDBJ databases">
        <title>Pimelobacter sp. isolated from Paulinella.</title>
        <authorList>
            <person name="Jeong S.E."/>
        </authorList>
    </citation>
    <scope>NUCLEOTIDE SEQUENCE [LARGE SCALE GENOMIC DNA]</scope>
    <source>
        <strain evidence="7 8">Pch-N</strain>
    </source>
</reference>
<dbReference type="InterPro" id="IPR045864">
    <property type="entry name" value="aa-tRNA-synth_II/BPL/LPL"/>
</dbReference>
<dbReference type="GO" id="GO:0004077">
    <property type="term" value="F:biotin--[biotin carboxyl-carrier protein] ligase activity"/>
    <property type="evidence" value="ECO:0007669"/>
    <property type="project" value="UniProtKB-EC"/>
</dbReference>
<dbReference type="InterPro" id="IPR004143">
    <property type="entry name" value="BPL_LPL_catalytic"/>
</dbReference>
<dbReference type="AlphaFoldDB" id="A0A7J5E0I1"/>
<evidence type="ECO:0000256" key="2">
    <source>
        <dbReference type="ARBA" id="ARBA00022741"/>
    </source>
</evidence>
<dbReference type="GO" id="GO:0005737">
    <property type="term" value="C:cytoplasm"/>
    <property type="evidence" value="ECO:0007669"/>
    <property type="project" value="TreeGrafter"/>
</dbReference>
<sequence length="312" mass="32655">MSICWSSADCGWAVTWPPRTPATPGFPQGVCCARVVPVTLGPTQPPVRGPLDAARLAEVSTLTPDLAFELLPEAPSTNEVAAERARAGAHEGLVVVADHQVAGRGRLDRVWQTPPGTAVTFSLLLRPTVPPASWPWLPLLVGHNVAKALTSLGYDARVKWPNDVLLDGDRKVSGILVERVETPTGPAAIVGVGINVSTTADELPVATATSLAISAPGAPDRTQVLLQVVAAIREGYDVWQAGGEQGTARLATSYRSHCATLGREVRVELPGGGELLGRATDIDDDGRLVVETPDGPERVGAGDVIHVRATDA</sequence>
<dbReference type="EMBL" id="WBVM01000001">
    <property type="protein sequence ID" value="KAB2811770.1"/>
    <property type="molecule type" value="Genomic_DNA"/>
</dbReference>
<evidence type="ECO:0000256" key="4">
    <source>
        <dbReference type="ARBA" id="ARBA00023267"/>
    </source>
</evidence>
<evidence type="ECO:0000259" key="6">
    <source>
        <dbReference type="PROSITE" id="PS51733"/>
    </source>
</evidence>
<dbReference type="InterPro" id="IPR004408">
    <property type="entry name" value="Biotin_CoA_COase_ligase"/>
</dbReference>
<keyword evidence="1 7" id="KW-0436">Ligase</keyword>
<evidence type="ECO:0000256" key="5">
    <source>
        <dbReference type="ARBA" id="ARBA00024227"/>
    </source>
</evidence>
<evidence type="ECO:0000313" key="8">
    <source>
        <dbReference type="Proteomes" id="UP000449906"/>
    </source>
</evidence>
<proteinExistence type="predicted"/>
<dbReference type="PANTHER" id="PTHR12835:SF5">
    <property type="entry name" value="BIOTIN--PROTEIN LIGASE"/>
    <property type="match status" value="1"/>
</dbReference>